<dbReference type="CDD" id="cd07765">
    <property type="entry name" value="KRAB_A-box"/>
    <property type="match status" value="1"/>
</dbReference>
<evidence type="ECO:0000256" key="14">
    <source>
        <dbReference type="SAM" id="MobiDB-lite"/>
    </source>
</evidence>
<feature type="domain" description="C2H2-type" evidence="15">
    <location>
        <begin position="372"/>
        <end position="399"/>
    </location>
</feature>
<keyword evidence="19" id="KW-1185">Reference proteome</keyword>
<dbReference type="GO" id="GO:0005634">
    <property type="term" value="C:nucleus"/>
    <property type="evidence" value="ECO:0007669"/>
    <property type="project" value="UniProtKB-SubCell"/>
</dbReference>
<dbReference type="GO" id="GO:0000978">
    <property type="term" value="F:RNA polymerase II cis-regulatory region sequence-specific DNA binding"/>
    <property type="evidence" value="ECO:0007669"/>
    <property type="project" value="TreeGrafter"/>
</dbReference>
<evidence type="ECO:0000259" key="16">
    <source>
        <dbReference type="PROSITE" id="PS50804"/>
    </source>
</evidence>
<evidence type="ECO:0000256" key="10">
    <source>
        <dbReference type="ARBA" id="ARBA00023163"/>
    </source>
</evidence>
<feature type="domain" description="C2H2-type" evidence="15">
    <location>
        <begin position="512"/>
        <end position="539"/>
    </location>
</feature>
<comment type="caution">
    <text evidence="18">The sequence shown here is derived from an EMBL/GenBank/DDBJ whole genome shotgun (WGS) entry which is preliminary data.</text>
</comment>
<feature type="domain" description="C2H2-type" evidence="15">
    <location>
        <begin position="428"/>
        <end position="455"/>
    </location>
</feature>
<keyword evidence="5" id="KW-0677">Repeat</keyword>
<dbReference type="PROSITE" id="PS50805">
    <property type="entry name" value="KRAB"/>
    <property type="match status" value="1"/>
</dbReference>
<feature type="non-terminal residue" evidence="18">
    <location>
        <position position="661"/>
    </location>
</feature>
<evidence type="ECO:0000256" key="8">
    <source>
        <dbReference type="ARBA" id="ARBA00023015"/>
    </source>
</evidence>
<feature type="domain" description="SCAN box" evidence="16">
    <location>
        <begin position="45"/>
        <end position="127"/>
    </location>
</feature>
<evidence type="ECO:0000259" key="15">
    <source>
        <dbReference type="PROSITE" id="PS50157"/>
    </source>
</evidence>
<evidence type="ECO:0000256" key="7">
    <source>
        <dbReference type="ARBA" id="ARBA00022833"/>
    </source>
</evidence>
<dbReference type="PANTHER" id="PTHR23226">
    <property type="entry name" value="ZINC FINGER AND SCAN DOMAIN-CONTAINING"/>
    <property type="match status" value="1"/>
</dbReference>
<evidence type="ECO:0000256" key="13">
    <source>
        <dbReference type="PROSITE-ProRule" id="PRU00187"/>
    </source>
</evidence>
<evidence type="ECO:0000256" key="6">
    <source>
        <dbReference type="ARBA" id="ARBA00022771"/>
    </source>
</evidence>
<accession>A0A9X9LHF5</accession>
<evidence type="ECO:0000259" key="17">
    <source>
        <dbReference type="PROSITE" id="PS50805"/>
    </source>
</evidence>
<dbReference type="InterPro" id="IPR036051">
    <property type="entry name" value="KRAB_dom_sf"/>
</dbReference>
<feature type="region of interest" description="Disordered" evidence="14">
    <location>
        <begin position="265"/>
        <end position="292"/>
    </location>
</feature>
<gene>
    <name evidence="18" type="ORF">BN2614_LOCUS3</name>
</gene>
<organism evidence="18 19">
    <name type="scientific">Gulo gulo</name>
    <name type="common">Wolverine</name>
    <name type="synonym">Gluton</name>
    <dbReference type="NCBI Taxonomy" id="48420"/>
    <lineage>
        <taxon>Eukaryota</taxon>
        <taxon>Metazoa</taxon>
        <taxon>Chordata</taxon>
        <taxon>Craniata</taxon>
        <taxon>Vertebrata</taxon>
        <taxon>Euteleostomi</taxon>
        <taxon>Mammalia</taxon>
        <taxon>Eutheria</taxon>
        <taxon>Laurasiatheria</taxon>
        <taxon>Carnivora</taxon>
        <taxon>Caniformia</taxon>
        <taxon>Musteloidea</taxon>
        <taxon>Mustelidae</taxon>
        <taxon>Guloninae</taxon>
        <taxon>Gulo</taxon>
    </lineage>
</organism>
<dbReference type="SUPFAM" id="SSF109640">
    <property type="entry name" value="KRAB domain (Kruppel-associated box)"/>
    <property type="match status" value="1"/>
</dbReference>
<dbReference type="Gene3D" id="6.10.140.140">
    <property type="match status" value="1"/>
</dbReference>
<dbReference type="SUPFAM" id="SSF57667">
    <property type="entry name" value="beta-beta-alpha zinc fingers"/>
    <property type="match status" value="6"/>
</dbReference>
<proteinExistence type="inferred from homology"/>
<evidence type="ECO:0000256" key="12">
    <source>
        <dbReference type="PROSITE-ProRule" id="PRU00042"/>
    </source>
</evidence>
<evidence type="ECO:0008006" key="20">
    <source>
        <dbReference type="Google" id="ProtNLM"/>
    </source>
</evidence>
<dbReference type="CDD" id="cd07936">
    <property type="entry name" value="SCAN"/>
    <property type="match status" value="1"/>
</dbReference>
<dbReference type="SUPFAM" id="SSF47353">
    <property type="entry name" value="Retrovirus capsid dimerization domain-like"/>
    <property type="match status" value="1"/>
</dbReference>
<feature type="domain" description="C2H2-type" evidence="15">
    <location>
        <begin position="540"/>
        <end position="567"/>
    </location>
</feature>
<keyword evidence="11 13" id="KW-0539">Nucleus</keyword>
<feature type="domain" description="C2H2-type" evidence="15">
    <location>
        <begin position="400"/>
        <end position="427"/>
    </location>
</feature>
<feature type="domain" description="KRAB" evidence="17">
    <location>
        <begin position="220"/>
        <end position="299"/>
    </location>
</feature>
<feature type="domain" description="C2H2-type" evidence="15">
    <location>
        <begin position="596"/>
        <end position="623"/>
    </location>
</feature>
<dbReference type="SMART" id="SM00355">
    <property type="entry name" value="ZnF_C2H2"/>
    <property type="match status" value="10"/>
</dbReference>
<keyword evidence="10" id="KW-0804">Transcription</keyword>
<dbReference type="InterPro" id="IPR038269">
    <property type="entry name" value="SCAN_sf"/>
</dbReference>
<feature type="region of interest" description="Disordered" evidence="14">
    <location>
        <begin position="180"/>
        <end position="200"/>
    </location>
</feature>
<keyword evidence="9" id="KW-0238">DNA-binding</keyword>
<dbReference type="FunFam" id="3.30.160.60:FF:001797">
    <property type="entry name" value="Zinc finger protein 197"/>
    <property type="match status" value="1"/>
</dbReference>
<evidence type="ECO:0000256" key="4">
    <source>
        <dbReference type="ARBA" id="ARBA00022723"/>
    </source>
</evidence>
<dbReference type="PROSITE" id="PS00028">
    <property type="entry name" value="ZINC_FINGER_C2H2_1"/>
    <property type="match status" value="10"/>
</dbReference>
<dbReference type="FunFam" id="3.30.160.60:FF:000250">
    <property type="entry name" value="zinc finger protein 197 isoform X1"/>
    <property type="match status" value="3"/>
</dbReference>
<dbReference type="FunFam" id="1.10.4020.10:FF:000001">
    <property type="entry name" value="zinc finger protein 263 isoform X1"/>
    <property type="match status" value="1"/>
</dbReference>
<evidence type="ECO:0000313" key="19">
    <source>
        <dbReference type="Proteomes" id="UP000269945"/>
    </source>
</evidence>
<dbReference type="PROSITE" id="PS50157">
    <property type="entry name" value="ZINC_FINGER_C2H2_2"/>
    <property type="match status" value="11"/>
</dbReference>
<dbReference type="FunFam" id="3.30.160.60:FF:000512">
    <property type="entry name" value="zinc finger protein 197 isoform X1"/>
    <property type="match status" value="1"/>
</dbReference>
<evidence type="ECO:0000313" key="18">
    <source>
        <dbReference type="EMBL" id="VCW68275.1"/>
    </source>
</evidence>
<dbReference type="EMBL" id="CYRY02003687">
    <property type="protein sequence ID" value="VCW68275.1"/>
    <property type="molecule type" value="Genomic_DNA"/>
</dbReference>
<feature type="domain" description="C2H2-type" evidence="15">
    <location>
        <begin position="652"/>
        <end position="661"/>
    </location>
</feature>
<sequence>MTTMTRENWAHSALRQEGLVKGKDDTWKWGTSFQGSSSSVWETSHLHFRQLRYHETSGPHEALSRLRELCRRWLRPEARTKAQILELLVLEQFLSILPGEIRTWVQIHRPGSGEEAVALVEELQKDLDGPALKVPVLVQDQDLLQKGMSTPGTAVPHAPIGSHIATEICQNPFTDPVKFNLQDPQHDSPAPEASALSQEENPRNQLMALMLLTAQPQELVMFEEVSVCFTSEEWECLGPIQRALYWDVMLENYGNVTSLEWETMTENEEVTPKPSISQRADSQKGTSKRLQGGIPQTLDFEEACEWQVLASHWGTKTGERDTLKKVSICERDKKKRILPEEQGQKWKEFGESLTSGSALSESLIGTEGKKFYKCDICCKHFSKISHLINHRRIHTGEKPHKCKECGKGFIQRSSLLMHLRNHSGEKPYKCNECGKAFSQSAYLLNHQRIHTGEKPYKCKECGKGFYRHSGLIIHLRRHSGERPYKCNECGKVFSQNAYLIDHQRLHKGEEPYKCNKCQKAFILKKSLILHQRIHSGEKPYKCDECGKTFAQTTYLVDHQRLHSAENPYKCKECGKVFIRSKSLLLHQRVHTEKKTFGCKKCGKIFNSKSNLIDHKRMHSREKPYKCTECGKAFTQSAYLFDHQRLHNGEKPYECNECGKVF</sequence>
<dbReference type="GO" id="GO:0000981">
    <property type="term" value="F:DNA-binding transcription factor activity, RNA polymerase II-specific"/>
    <property type="evidence" value="ECO:0007669"/>
    <property type="project" value="TreeGrafter"/>
</dbReference>
<comment type="similarity">
    <text evidence="3">Belongs to the krueppel C2H2-type zinc-finger protein family.</text>
</comment>
<comment type="subcellular location">
    <subcellularLocation>
        <location evidence="2 13">Nucleus</location>
    </subcellularLocation>
</comment>
<evidence type="ECO:0000256" key="11">
    <source>
        <dbReference type="ARBA" id="ARBA00023242"/>
    </source>
</evidence>
<dbReference type="AlphaFoldDB" id="A0A9X9LHF5"/>
<dbReference type="FunFam" id="3.30.160.60:FF:002402">
    <property type="entry name" value="Zinc finger protein 347"/>
    <property type="match status" value="1"/>
</dbReference>
<dbReference type="FunFam" id="3.30.160.60:FF:001118">
    <property type="entry name" value="zinc finger protein 197 isoform X1"/>
    <property type="match status" value="1"/>
</dbReference>
<evidence type="ECO:0000256" key="9">
    <source>
        <dbReference type="ARBA" id="ARBA00023125"/>
    </source>
</evidence>
<comment type="function">
    <text evidence="1">May be involved in transcriptional regulation.</text>
</comment>
<dbReference type="Pfam" id="PF01352">
    <property type="entry name" value="KRAB"/>
    <property type="match status" value="1"/>
</dbReference>
<evidence type="ECO:0000256" key="1">
    <source>
        <dbReference type="ARBA" id="ARBA00003767"/>
    </source>
</evidence>
<reference evidence="18 19" key="1">
    <citation type="submission" date="2018-10" db="EMBL/GenBank/DDBJ databases">
        <authorList>
            <person name="Ekblom R."/>
            <person name="Jareborg N."/>
        </authorList>
    </citation>
    <scope>NUCLEOTIDE SEQUENCE [LARGE SCALE GENOMIC DNA]</scope>
    <source>
        <tissue evidence="18">Muscle</tissue>
    </source>
</reference>
<protein>
    <recommendedName>
        <fullName evidence="20">Zinc finger protein 197</fullName>
    </recommendedName>
</protein>
<dbReference type="SMART" id="SM00349">
    <property type="entry name" value="KRAB"/>
    <property type="match status" value="1"/>
</dbReference>
<dbReference type="Proteomes" id="UP000269945">
    <property type="component" value="Unassembled WGS sequence"/>
</dbReference>
<dbReference type="FunFam" id="3.30.160.60:FF:004137">
    <property type="match status" value="1"/>
</dbReference>
<feature type="domain" description="C2H2-type" evidence="15">
    <location>
        <begin position="624"/>
        <end position="651"/>
    </location>
</feature>
<dbReference type="PROSITE" id="PS50804">
    <property type="entry name" value="SCAN_BOX"/>
    <property type="match status" value="1"/>
</dbReference>
<keyword evidence="8" id="KW-0805">Transcription regulation</keyword>
<dbReference type="InterPro" id="IPR013087">
    <property type="entry name" value="Znf_C2H2_type"/>
</dbReference>
<dbReference type="FunFam" id="3.30.160.60:FF:000206">
    <property type="entry name" value="zinc finger protein 202 isoform X1"/>
    <property type="match status" value="1"/>
</dbReference>
<feature type="domain" description="C2H2-type" evidence="15">
    <location>
        <begin position="484"/>
        <end position="511"/>
    </location>
</feature>
<dbReference type="PANTHER" id="PTHR23226:SF416">
    <property type="entry name" value="FI01424P"/>
    <property type="match status" value="1"/>
</dbReference>
<keyword evidence="7" id="KW-0862">Zinc</keyword>
<name>A0A9X9LHF5_GULGU</name>
<dbReference type="InterPro" id="IPR001909">
    <property type="entry name" value="KRAB"/>
</dbReference>
<dbReference type="Gene3D" id="3.30.160.60">
    <property type="entry name" value="Classic Zinc Finger"/>
    <property type="match status" value="11"/>
</dbReference>
<dbReference type="SMART" id="SM00431">
    <property type="entry name" value="SCAN"/>
    <property type="match status" value="1"/>
</dbReference>
<evidence type="ECO:0000256" key="3">
    <source>
        <dbReference type="ARBA" id="ARBA00006991"/>
    </source>
</evidence>
<dbReference type="InterPro" id="IPR003309">
    <property type="entry name" value="SCAN_dom"/>
</dbReference>
<evidence type="ECO:0000256" key="2">
    <source>
        <dbReference type="ARBA" id="ARBA00004123"/>
    </source>
</evidence>
<dbReference type="InterPro" id="IPR036236">
    <property type="entry name" value="Znf_C2H2_sf"/>
</dbReference>
<dbReference type="FunFam" id="3.30.160.60:FF:000365">
    <property type="entry name" value="zinc finger protein 197 isoform X1"/>
    <property type="match status" value="2"/>
</dbReference>
<dbReference type="GO" id="GO:0008270">
    <property type="term" value="F:zinc ion binding"/>
    <property type="evidence" value="ECO:0007669"/>
    <property type="project" value="UniProtKB-KW"/>
</dbReference>
<evidence type="ECO:0000256" key="5">
    <source>
        <dbReference type="ARBA" id="ARBA00022737"/>
    </source>
</evidence>
<keyword evidence="4" id="KW-0479">Metal-binding</keyword>
<dbReference type="Gene3D" id="1.10.4020.10">
    <property type="entry name" value="DNA breaking-rejoining enzymes"/>
    <property type="match status" value="1"/>
</dbReference>
<dbReference type="Pfam" id="PF00096">
    <property type="entry name" value="zf-C2H2"/>
    <property type="match status" value="9"/>
</dbReference>
<keyword evidence="6 12" id="KW-0863">Zinc-finger</keyword>
<feature type="domain" description="C2H2-type" evidence="15">
    <location>
        <begin position="568"/>
        <end position="595"/>
    </location>
</feature>
<dbReference type="Pfam" id="PF02023">
    <property type="entry name" value="SCAN"/>
    <property type="match status" value="1"/>
</dbReference>
<feature type="domain" description="C2H2-type" evidence="15">
    <location>
        <begin position="456"/>
        <end position="483"/>
    </location>
</feature>
<feature type="compositionally biased region" description="Polar residues" evidence="14">
    <location>
        <begin position="274"/>
        <end position="289"/>
    </location>
</feature>